<dbReference type="InterPro" id="IPR055361">
    <property type="entry name" value="tRNA_methyltr_TrmB_bact"/>
</dbReference>
<name>C7MAM9_BRAFD</name>
<evidence type="ECO:0000256" key="2">
    <source>
        <dbReference type="ARBA" id="ARBA00003015"/>
    </source>
</evidence>
<evidence type="ECO:0000256" key="1">
    <source>
        <dbReference type="ARBA" id="ARBA00000142"/>
    </source>
</evidence>
<organism evidence="9 10">
    <name type="scientific">Brachybacterium faecium (strain ATCC 43885 / DSM 4810 / JCM 11609 / LMG 19847 / NBRC 14762 / NCIMB 9860 / 6-10)</name>
    <dbReference type="NCBI Taxonomy" id="446465"/>
    <lineage>
        <taxon>Bacteria</taxon>
        <taxon>Bacillati</taxon>
        <taxon>Actinomycetota</taxon>
        <taxon>Actinomycetes</taxon>
        <taxon>Micrococcales</taxon>
        <taxon>Dermabacteraceae</taxon>
        <taxon>Brachybacterium</taxon>
    </lineage>
</organism>
<dbReference type="eggNOG" id="COG0220">
    <property type="taxonomic scope" value="Bacteria"/>
</dbReference>
<sequence length="295" mass="32748">MSTDPQHTPAPQHSPVPTPRTESGTTHRDVVSFVRRGERLSQGHQRAWDRLSPRYVLDPPRGRRDTLPAEGVRLDVEEEFGRRAELVVEVGSGLGDNILAAALAHPERDHLAVEVYLPGLAQTLSKVDRAGRPENLRLLPLDAQRALPAMLPEGSISQLWVFFADPWPKARHHKRRLINPPFLDAVLPLLADGGAFRLATDWAGYAHHMRRQLDPRPELALLHPEGPAPEGGSSDPIPENMERTGWAPRFEGRVKTGFEKKGRAAGRLIWDLAYTRVPRRPVPDGDSGLEAPAEP</sequence>
<feature type="region of interest" description="Disordered" evidence="8">
    <location>
        <begin position="220"/>
        <end position="253"/>
    </location>
</feature>
<dbReference type="PANTHER" id="PTHR23417:SF14">
    <property type="entry name" value="PENTACOTRIPEPTIDE-REPEAT REGION OF PRORP DOMAIN-CONTAINING PROTEIN"/>
    <property type="match status" value="1"/>
</dbReference>
<comment type="pathway">
    <text evidence="7">tRNA modification; N(7)-methylguanine-tRNA biosynthesis.</text>
</comment>
<evidence type="ECO:0000256" key="4">
    <source>
        <dbReference type="ARBA" id="ARBA00022679"/>
    </source>
</evidence>
<keyword evidence="3 7" id="KW-0489">Methyltransferase</keyword>
<keyword evidence="5 7" id="KW-0949">S-adenosyl-L-methionine</keyword>
<keyword evidence="4 7" id="KW-0808">Transferase</keyword>
<evidence type="ECO:0000256" key="5">
    <source>
        <dbReference type="ARBA" id="ARBA00022691"/>
    </source>
</evidence>
<dbReference type="KEGG" id="bfa:Bfae_09340"/>
<dbReference type="PATRIC" id="fig|446465.5.peg.931"/>
<evidence type="ECO:0000256" key="6">
    <source>
        <dbReference type="ARBA" id="ARBA00022694"/>
    </source>
</evidence>
<dbReference type="SUPFAM" id="SSF53335">
    <property type="entry name" value="S-adenosyl-L-methionine-dependent methyltransferases"/>
    <property type="match status" value="1"/>
</dbReference>
<dbReference type="EMBL" id="CP001643">
    <property type="protein sequence ID" value="ACU84787.1"/>
    <property type="molecule type" value="Genomic_DNA"/>
</dbReference>
<evidence type="ECO:0000256" key="8">
    <source>
        <dbReference type="SAM" id="MobiDB-lite"/>
    </source>
</evidence>
<evidence type="ECO:0000256" key="3">
    <source>
        <dbReference type="ARBA" id="ARBA00022603"/>
    </source>
</evidence>
<dbReference type="InterPro" id="IPR003358">
    <property type="entry name" value="tRNA_(Gua-N-7)_MeTrfase_Trmb"/>
</dbReference>
<feature type="binding site" evidence="7">
    <location>
        <begin position="256"/>
        <end position="259"/>
    </location>
    <ligand>
        <name>substrate</name>
    </ligand>
</feature>
<dbReference type="Proteomes" id="UP000001919">
    <property type="component" value="Chromosome"/>
</dbReference>
<protein>
    <recommendedName>
        <fullName evidence="7">tRNA (guanine-N(7)-)-methyltransferase</fullName>
        <ecNumber evidence="7">2.1.1.33</ecNumber>
    </recommendedName>
    <alternativeName>
        <fullName evidence="7">tRNA (guanine(46)-N(7))-methyltransferase</fullName>
    </alternativeName>
    <alternativeName>
        <fullName evidence="7">tRNA(m7G46)-methyltransferase</fullName>
    </alternativeName>
</protein>
<dbReference type="InterPro" id="IPR029063">
    <property type="entry name" value="SAM-dependent_MTases_sf"/>
</dbReference>
<reference evidence="9 10" key="1">
    <citation type="journal article" date="2009" name="Stand. Genomic Sci.">
        <title>Complete genome sequence of Brachybacterium faecium type strain (Schefferle 6-10).</title>
        <authorList>
            <person name="Lapidus A."/>
            <person name="Pukall R."/>
            <person name="Labuttii K."/>
            <person name="Copeland A."/>
            <person name="Del Rio T.G."/>
            <person name="Nolan M."/>
            <person name="Chen F."/>
            <person name="Lucas S."/>
            <person name="Tice H."/>
            <person name="Cheng J.F."/>
            <person name="Bruce D."/>
            <person name="Goodwin L."/>
            <person name="Pitluck S."/>
            <person name="Rohde M."/>
            <person name="Goker M."/>
            <person name="Pati A."/>
            <person name="Ivanova N."/>
            <person name="Mavrommatis K."/>
            <person name="Chen A."/>
            <person name="Palaniappan K."/>
            <person name="D'haeseleer P."/>
            <person name="Chain P."/>
            <person name="Bristow J."/>
            <person name="Eisen J.A."/>
            <person name="Markowitz V."/>
            <person name="Hugenholtz P."/>
            <person name="Kyrpides N.C."/>
            <person name="Klenk H.P."/>
        </authorList>
    </citation>
    <scope>NUCLEOTIDE SEQUENCE [LARGE SCALE GENOMIC DNA]</scope>
    <source>
        <strain evidence="10">ATCC 43885 / DSM 4810 / JCM 11609 / LMG 19847 / NBRC 14762 / NCIMB 9860 / 6-10</strain>
    </source>
</reference>
<feature type="binding site" evidence="7">
    <location>
        <position position="142"/>
    </location>
    <ligand>
        <name>S-adenosyl-L-methionine</name>
        <dbReference type="ChEBI" id="CHEBI:59789"/>
    </ligand>
</feature>
<dbReference type="CDD" id="cd02440">
    <property type="entry name" value="AdoMet_MTases"/>
    <property type="match status" value="1"/>
</dbReference>
<dbReference type="UniPathway" id="UPA00989"/>
<dbReference type="HOGENOM" id="CLU_050910_0_0_11"/>
<dbReference type="GO" id="GO:0008176">
    <property type="term" value="F:tRNA (guanine(46)-N7)-methyltransferase activity"/>
    <property type="evidence" value="ECO:0007669"/>
    <property type="project" value="UniProtKB-UniRule"/>
</dbReference>
<comment type="caution">
    <text evidence="7">Lacks conserved residue(s) required for the propagation of feature annotation.</text>
</comment>
<comment type="function">
    <text evidence="2 7">Catalyzes the formation of N(7)-methylguanine at position 46 (m7G46) in tRNA.</text>
</comment>
<feature type="binding site" evidence="7">
    <location>
        <position position="89"/>
    </location>
    <ligand>
        <name>S-adenosyl-L-methionine</name>
        <dbReference type="ChEBI" id="CHEBI:59789"/>
    </ligand>
</feature>
<comment type="catalytic activity">
    <reaction evidence="1 7">
        <text>guanosine(46) in tRNA + S-adenosyl-L-methionine = N(7)-methylguanosine(46) in tRNA + S-adenosyl-L-homocysteine</text>
        <dbReference type="Rhea" id="RHEA:42708"/>
        <dbReference type="Rhea" id="RHEA-COMP:10188"/>
        <dbReference type="Rhea" id="RHEA-COMP:10189"/>
        <dbReference type="ChEBI" id="CHEBI:57856"/>
        <dbReference type="ChEBI" id="CHEBI:59789"/>
        <dbReference type="ChEBI" id="CHEBI:74269"/>
        <dbReference type="ChEBI" id="CHEBI:74480"/>
        <dbReference type="EC" id="2.1.1.33"/>
    </reaction>
</comment>
<dbReference type="Gene3D" id="3.40.50.150">
    <property type="entry name" value="Vaccinia Virus protein VP39"/>
    <property type="match status" value="1"/>
</dbReference>
<dbReference type="STRING" id="446465.Bfae_09340"/>
<proteinExistence type="inferred from homology"/>
<dbReference type="OrthoDB" id="9802090at2"/>
<gene>
    <name evidence="7" type="primary">trmB</name>
    <name evidence="9" type="ordered locus">Bfae_09340</name>
</gene>
<accession>C7MAM9</accession>
<dbReference type="EC" id="2.1.1.33" evidence="7"/>
<dbReference type="PANTHER" id="PTHR23417">
    <property type="entry name" value="3-DEOXY-D-MANNO-OCTULOSONIC-ACID TRANSFERASE/TRNA GUANINE-N 7 - -METHYLTRANSFERASE"/>
    <property type="match status" value="1"/>
</dbReference>
<comment type="similarity">
    <text evidence="7">Belongs to the class I-like SAM-binding methyltransferase superfamily. TrmB family.</text>
</comment>
<dbReference type="GO" id="GO:0043527">
    <property type="term" value="C:tRNA methyltransferase complex"/>
    <property type="evidence" value="ECO:0007669"/>
    <property type="project" value="TreeGrafter"/>
</dbReference>
<keyword evidence="6 7" id="KW-0819">tRNA processing</keyword>
<evidence type="ECO:0000313" key="10">
    <source>
        <dbReference type="Proteomes" id="UP000001919"/>
    </source>
</evidence>
<dbReference type="AlphaFoldDB" id="C7MAM9"/>
<keyword evidence="10" id="KW-1185">Reference proteome</keyword>
<dbReference type="HAMAP" id="MF_01057">
    <property type="entry name" value="tRNA_methyltr_TrmB"/>
    <property type="match status" value="1"/>
</dbReference>
<feature type="compositionally biased region" description="Polar residues" evidence="8">
    <location>
        <begin position="1"/>
        <end position="11"/>
    </location>
</feature>
<feature type="binding site" evidence="7">
    <location>
        <position position="165"/>
    </location>
    <ligand>
        <name>S-adenosyl-L-methionine</name>
        <dbReference type="ChEBI" id="CHEBI:59789"/>
    </ligand>
</feature>
<dbReference type="NCBIfam" id="TIGR00091">
    <property type="entry name" value="tRNA (guanosine(46)-N7)-methyltransferase TrmB"/>
    <property type="match status" value="1"/>
</dbReference>
<feature type="binding site" evidence="7">
    <location>
        <position position="169"/>
    </location>
    <ligand>
        <name>substrate</name>
    </ligand>
</feature>
<dbReference type="Pfam" id="PF02390">
    <property type="entry name" value="Methyltransf_4"/>
    <property type="match status" value="1"/>
</dbReference>
<feature type="binding site" evidence="7">
    <location>
        <position position="201"/>
    </location>
    <ligand>
        <name>substrate</name>
    </ligand>
</feature>
<evidence type="ECO:0000313" key="9">
    <source>
        <dbReference type="EMBL" id="ACU84787.1"/>
    </source>
</evidence>
<evidence type="ECO:0000256" key="7">
    <source>
        <dbReference type="HAMAP-Rule" id="MF_01057"/>
    </source>
</evidence>
<feature type="region of interest" description="Disordered" evidence="8">
    <location>
        <begin position="1"/>
        <end position="29"/>
    </location>
</feature>
<dbReference type="PROSITE" id="PS51625">
    <property type="entry name" value="SAM_MT_TRMB"/>
    <property type="match status" value="1"/>
</dbReference>
<feature type="binding site" evidence="7">
    <location>
        <position position="114"/>
    </location>
    <ligand>
        <name>S-adenosyl-L-methionine</name>
        <dbReference type="ChEBI" id="CHEBI:59789"/>
    </ligand>
</feature>